<dbReference type="GO" id="GO:0016798">
    <property type="term" value="F:hydrolase activity, acting on glycosyl bonds"/>
    <property type="evidence" value="ECO:0007669"/>
    <property type="project" value="UniProtKB-KW"/>
</dbReference>
<evidence type="ECO:0000256" key="8">
    <source>
        <dbReference type="ARBA" id="ARBA00023295"/>
    </source>
</evidence>
<comment type="subcellular location">
    <subcellularLocation>
        <location evidence="1">Secreted</location>
        <location evidence="1">Cell wall</location>
    </subcellularLocation>
</comment>
<keyword evidence="6" id="KW-0378">Hydrolase</keyword>
<feature type="compositionally biased region" description="Low complexity" evidence="11">
    <location>
        <begin position="74"/>
        <end position="90"/>
    </location>
</feature>
<gene>
    <name evidence="13" type="ORF">SI65_05094</name>
</gene>
<dbReference type="PANTHER" id="PTHR31316:SF0">
    <property type="entry name" value="SECRETED BETA-GLUCOSIDASE SIM1-RELATED"/>
    <property type="match status" value="1"/>
</dbReference>
<protein>
    <recommendedName>
        <fullName evidence="15">Secreted beta-glucosidase sun1</fullName>
    </recommendedName>
</protein>
<reference evidence="13 14" key="1">
    <citation type="journal article" date="2016" name="BMC Genomics">
        <title>Comparative genomic and transcriptomic analyses of the Fuzhuan brick tea-fermentation fungus Aspergillus cristatus.</title>
        <authorList>
            <person name="Ge Y."/>
            <person name="Wang Y."/>
            <person name="Liu Y."/>
            <person name="Tan Y."/>
            <person name="Ren X."/>
            <person name="Zhang X."/>
            <person name="Hyde K.D."/>
            <person name="Liu Y."/>
            <person name="Liu Z."/>
        </authorList>
    </citation>
    <scope>NUCLEOTIDE SEQUENCE [LARGE SCALE GENOMIC DNA]</scope>
    <source>
        <strain evidence="13 14">GZAAS20.1005</strain>
    </source>
</reference>
<comment type="similarity">
    <text evidence="2">Belongs to the SUN family.</text>
</comment>
<evidence type="ECO:0000256" key="4">
    <source>
        <dbReference type="ARBA" id="ARBA00022525"/>
    </source>
</evidence>
<feature type="region of interest" description="Disordered" evidence="11">
    <location>
        <begin position="74"/>
        <end position="140"/>
    </location>
</feature>
<dbReference type="EMBL" id="JXNT01000004">
    <property type="protein sequence ID" value="ODM20107.1"/>
    <property type="molecule type" value="Genomic_DNA"/>
</dbReference>
<keyword evidence="9" id="KW-0961">Cell wall biogenesis/degradation</keyword>
<evidence type="ECO:0000256" key="12">
    <source>
        <dbReference type="SAM" id="SignalP"/>
    </source>
</evidence>
<name>A0A1E3BGR4_ASPCR</name>
<evidence type="ECO:0000256" key="9">
    <source>
        <dbReference type="ARBA" id="ARBA00023316"/>
    </source>
</evidence>
<feature type="chain" id="PRO_5009123675" description="Secreted beta-glucosidase sun1" evidence="12">
    <location>
        <begin position="19"/>
        <end position="416"/>
    </location>
</feature>
<dbReference type="InterPro" id="IPR051526">
    <property type="entry name" value="Beta-Glucosidase_SUN"/>
</dbReference>
<evidence type="ECO:0000256" key="11">
    <source>
        <dbReference type="SAM" id="MobiDB-lite"/>
    </source>
</evidence>
<dbReference type="PANTHER" id="PTHR31316">
    <property type="entry name" value="BETA-GLUCOSIDASE-LIKE PROTEIN NCA3, MITOCHONDRIAL-RELATED"/>
    <property type="match status" value="1"/>
</dbReference>
<evidence type="ECO:0000256" key="2">
    <source>
        <dbReference type="ARBA" id="ARBA00010579"/>
    </source>
</evidence>
<dbReference type="GO" id="GO:0009986">
    <property type="term" value="C:cell surface"/>
    <property type="evidence" value="ECO:0007669"/>
    <property type="project" value="TreeGrafter"/>
</dbReference>
<dbReference type="GO" id="GO:0009277">
    <property type="term" value="C:fungal-type cell wall"/>
    <property type="evidence" value="ECO:0007669"/>
    <property type="project" value="TreeGrafter"/>
</dbReference>
<dbReference type="STRING" id="573508.A0A1E3BGR4"/>
<organism evidence="13 14">
    <name type="scientific">Aspergillus cristatus</name>
    <name type="common">Chinese Fuzhuan brick tea-fermentation fungus</name>
    <name type="synonym">Eurotium cristatum</name>
    <dbReference type="NCBI Taxonomy" id="573508"/>
    <lineage>
        <taxon>Eukaryota</taxon>
        <taxon>Fungi</taxon>
        <taxon>Dikarya</taxon>
        <taxon>Ascomycota</taxon>
        <taxon>Pezizomycotina</taxon>
        <taxon>Eurotiomycetes</taxon>
        <taxon>Eurotiomycetidae</taxon>
        <taxon>Eurotiales</taxon>
        <taxon>Aspergillaceae</taxon>
        <taxon>Aspergillus</taxon>
        <taxon>Aspergillus subgen. Aspergillus</taxon>
    </lineage>
</organism>
<evidence type="ECO:0000256" key="6">
    <source>
        <dbReference type="ARBA" id="ARBA00022801"/>
    </source>
</evidence>
<evidence type="ECO:0000313" key="13">
    <source>
        <dbReference type="EMBL" id="ODM20107.1"/>
    </source>
</evidence>
<keyword evidence="10" id="KW-0624">Polysaccharide degradation</keyword>
<evidence type="ECO:0000256" key="5">
    <source>
        <dbReference type="ARBA" id="ARBA00022729"/>
    </source>
</evidence>
<evidence type="ECO:0000313" key="14">
    <source>
        <dbReference type="Proteomes" id="UP000094569"/>
    </source>
</evidence>
<feature type="compositionally biased region" description="Low complexity" evidence="11">
    <location>
        <begin position="98"/>
        <end position="139"/>
    </location>
</feature>
<dbReference type="GO" id="GO:0000272">
    <property type="term" value="P:polysaccharide catabolic process"/>
    <property type="evidence" value="ECO:0007669"/>
    <property type="project" value="UniProtKB-KW"/>
</dbReference>
<evidence type="ECO:0000256" key="10">
    <source>
        <dbReference type="ARBA" id="ARBA00023326"/>
    </source>
</evidence>
<dbReference type="AlphaFoldDB" id="A0A1E3BGR4"/>
<keyword evidence="3" id="KW-0134">Cell wall</keyword>
<keyword evidence="14" id="KW-1185">Reference proteome</keyword>
<dbReference type="Pfam" id="PF03856">
    <property type="entry name" value="SUN"/>
    <property type="match status" value="1"/>
</dbReference>
<evidence type="ECO:0000256" key="1">
    <source>
        <dbReference type="ARBA" id="ARBA00004191"/>
    </source>
</evidence>
<dbReference type="VEuPathDB" id="FungiDB:SI65_05094"/>
<evidence type="ECO:0000256" key="7">
    <source>
        <dbReference type="ARBA" id="ARBA00023277"/>
    </source>
</evidence>
<dbReference type="GO" id="GO:0031505">
    <property type="term" value="P:fungal-type cell wall organization"/>
    <property type="evidence" value="ECO:0007669"/>
    <property type="project" value="TreeGrafter"/>
</dbReference>
<keyword evidence="8" id="KW-0326">Glycosidase</keyword>
<proteinExistence type="inferred from homology"/>
<dbReference type="OrthoDB" id="5339822at2759"/>
<evidence type="ECO:0000256" key="3">
    <source>
        <dbReference type="ARBA" id="ARBA00022512"/>
    </source>
</evidence>
<keyword evidence="5 12" id="KW-0732">Signal</keyword>
<keyword evidence="4" id="KW-0964">Secreted</keyword>
<comment type="caution">
    <text evidence="13">The sequence shown here is derived from an EMBL/GenBank/DDBJ whole genome shotgun (WGS) entry which is preliminary data.</text>
</comment>
<sequence length="416" mass="43341">MKLNSIALTLATAGLVAAQPHAHGHRHPQRRTVDTSGTVVEYELNGQRISADDVCKGIADGTLLWAAGVAPPGACQSSSSSATPSSTPTLTPTPTPSVAPAEFLQTSSSATSTPSSSSTQAAASTPAASSSSSSSSSATGIDVDFPDGEIDCSTFPSDYGAVKLDYHGLGGWTGVQNVTAEDDGLLRILATLLTRDSCISGTYCSYACPAGYQKSQWPTKPGADGQSIGGLECRNDKLYLSNPELSRKLCIQGTGGVYVQNKVGKQVAVCRTDYPGTEAETIPLALTDSTVQPLTCPDGATYYKWTGKSTSAQYYVNPKGTSIEEGCIWGDGSKPVGNWAPMNMGIGENNGKWLSLFQNTPTTNVKLDFCANITGDHLSGSCSYENGQYISESGSNDSGCTVEVMSGDATIQFYDC</sequence>
<keyword evidence="7" id="KW-0119">Carbohydrate metabolism</keyword>
<evidence type="ECO:0008006" key="15">
    <source>
        <dbReference type="Google" id="ProtNLM"/>
    </source>
</evidence>
<dbReference type="Proteomes" id="UP000094569">
    <property type="component" value="Unassembled WGS sequence"/>
</dbReference>
<accession>A0A1E3BGR4</accession>
<feature type="signal peptide" evidence="12">
    <location>
        <begin position="1"/>
        <end position="18"/>
    </location>
</feature>
<dbReference type="InterPro" id="IPR005556">
    <property type="entry name" value="SUN"/>
</dbReference>